<proteinExistence type="predicted"/>
<organism evidence="2 3">
    <name type="scientific">Vigna mungo</name>
    <name type="common">Black gram</name>
    <name type="synonym">Phaseolus mungo</name>
    <dbReference type="NCBI Taxonomy" id="3915"/>
    <lineage>
        <taxon>Eukaryota</taxon>
        <taxon>Viridiplantae</taxon>
        <taxon>Streptophyta</taxon>
        <taxon>Embryophyta</taxon>
        <taxon>Tracheophyta</taxon>
        <taxon>Spermatophyta</taxon>
        <taxon>Magnoliopsida</taxon>
        <taxon>eudicotyledons</taxon>
        <taxon>Gunneridae</taxon>
        <taxon>Pentapetalae</taxon>
        <taxon>rosids</taxon>
        <taxon>fabids</taxon>
        <taxon>Fabales</taxon>
        <taxon>Fabaceae</taxon>
        <taxon>Papilionoideae</taxon>
        <taxon>50 kb inversion clade</taxon>
        <taxon>NPAAA clade</taxon>
        <taxon>indigoferoid/millettioid clade</taxon>
        <taxon>Phaseoleae</taxon>
        <taxon>Vigna</taxon>
    </lineage>
</organism>
<dbReference type="AlphaFoldDB" id="A0AAQ3P6B1"/>
<dbReference type="EMBL" id="CP144700">
    <property type="protein sequence ID" value="WVZ22289.1"/>
    <property type="molecule type" value="Genomic_DNA"/>
</dbReference>
<accession>A0AAQ3P6B1</accession>
<keyword evidence="1" id="KW-0472">Membrane</keyword>
<feature type="transmembrane region" description="Helical" evidence="1">
    <location>
        <begin position="81"/>
        <end position="104"/>
    </location>
</feature>
<keyword evidence="1" id="KW-0812">Transmembrane</keyword>
<keyword evidence="3" id="KW-1185">Reference proteome</keyword>
<evidence type="ECO:0000313" key="3">
    <source>
        <dbReference type="Proteomes" id="UP001374535"/>
    </source>
</evidence>
<sequence>MSICISVNRTIPSGSGWDHKKIAIVKNYGVSYGKLTLESIVSAWTTDKSSKVAKVKLIILDFLGYFSQLNGFMHSHNLDQLLIFIQFLKSLVLVLCKYLSLYTICPLCMKKVH</sequence>
<evidence type="ECO:0000313" key="2">
    <source>
        <dbReference type="EMBL" id="WVZ22289.1"/>
    </source>
</evidence>
<reference evidence="2 3" key="1">
    <citation type="journal article" date="2023" name="Life. Sci Alliance">
        <title>Evolutionary insights into 3D genome organization and epigenetic landscape of Vigna mungo.</title>
        <authorList>
            <person name="Junaid A."/>
            <person name="Singh B."/>
            <person name="Bhatia S."/>
        </authorList>
    </citation>
    <scope>NUCLEOTIDE SEQUENCE [LARGE SCALE GENOMIC DNA]</scope>
    <source>
        <strain evidence="2">Urdbean</strain>
    </source>
</reference>
<evidence type="ECO:0000256" key="1">
    <source>
        <dbReference type="SAM" id="Phobius"/>
    </source>
</evidence>
<name>A0AAQ3P6B1_VIGMU</name>
<feature type="transmembrane region" description="Helical" evidence="1">
    <location>
        <begin position="57"/>
        <end position="75"/>
    </location>
</feature>
<keyword evidence="1" id="KW-1133">Transmembrane helix</keyword>
<dbReference type="Proteomes" id="UP001374535">
    <property type="component" value="Chromosome 1"/>
</dbReference>
<gene>
    <name evidence="2" type="ORF">V8G54_000833</name>
</gene>
<protein>
    <submittedName>
        <fullName evidence="2">Uncharacterized protein</fullName>
    </submittedName>
</protein>